<dbReference type="GO" id="GO:0005615">
    <property type="term" value="C:extracellular space"/>
    <property type="evidence" value="ECO:0007669"/>
    <property type="project" value="TreeGrafter"/>
</dbReference>
<dbReference type="GO" id="GO:0017171">
    <property type="term" value="F:serine hydrolase activity"/>
    <property type="evidence" value="ECO:0007669"/>
    <property type="project" value="TreeGrafter"/>
</dbReference>
<feature type="signal peptide" evidence="5">
    <location>
        <begin position="1"/>
        <end position="23"/>
    </location>
</feature>
<reference evidence="7" key="1">
    <citation type="submission" date="2022-07" db="EMBL/GenBank/DDBJ databases">
        <authorList>
            <person name="Trinca V."/>
            <person name="Uliana J.V.C."/>
            <person name="Torres T.T."/>
            <person name="Ward R.J."/>
            <person name="Monesi N."/>
        </authorList>
    </citation>
    <scope>NUCLEOTIDE SEQUENCE</scope>
    <source>
        <strain evidence="7">HSMRA1968</strain>
        <tissue evidence="7">Whole embryos</tissue>
    </source>
</reference>
<accession>A0A9Q0RXT7</accession>
<dbReference type="Proteomes" id="UP001151699">
    <property type="component" value="Chromosome C"/>
</dbReference>
<feature type="chain" id="PRO_5040275894" evidence="5">
    <location>
        <begin position="24"/>
        <end position="300"/>
    </location>
</feature>
<dbReference type="GO" id="GO:0016042">
    <property type="term" value="P:lipid catabolic process"/>
    <property type="evidence" value="ECO:0007669"/>
    <property type="project" value="TreeGrafter"/>
</dbReference>
<dbReference type="Pfam" id="PF00151">
    <property type="entry name" value="Lipase"/>
    <property type="match status" value="1"/>
</dbReference>
<feature type="domain" description="Lipase" evidence="6">
    <location>
        <begin position="48"/>
        <end position="266"/>
    </location>
</feature>
<dbReference type="OrthoDB" id="199913at2759"/>
<evidence type="ECO:0000313" key="7">
    <source>
        <dbReference type="EMBL" id="KAJ6636193.1"/>
    </source>
</evidence>
<comment type="subcellular location">
    <subcellularLocation>
        <location evidence="1">Secreted</location>
    </subcellularLocation>
</comment>
<dbReference type="PANTHER" id="PTHR11610:SF173">
    <property type="entry name" value="LIPASE DOMAIN-CONTAINING PROTEIN-RELATED"/>
    <property type="match status" value="1"/>
</dbReference>
<evidence type="ECO:0000259" key="6">
    <source>
        <dbReference type="Pfam" id="PF00151"/>
    </source>
</evidence>
<dbReference type="PANTHER" id="PTHR11610">
    <property type="entry name" value="LIPASE"/>
    <property type="match status" value="1"/>
</dbReference>
<keyword evidence="8" id="KW-1185">Reference proteome</keyword>
<dbReference type="PRINTS" id="PR00821">
    <property type="entry name" value="TAGLIPASE"/>
</dbReference>
<evidence type="ECO:0000256" key="5">
    <source>
        <dbReference type="SAM" id="SignalP"/>
    </source>
</evidence>
<dbReference type="EMBL" id="WJQU01000004">
    <property type="protein sequence ID" value="KAJ6636193.1"/>
    <property type="molecule type" value="Genomic_DNA"/>
</dbReference>
<keyword evidence="3" id="KW-0964">Secreted</keyword>
<name>A0A9Q0RXT7_9DIPT</name>
<evidence type="ECO:0000256" key="4">
    <source>
        <dbReference type="RuleBase" id="RU004262"/>
    </source>
</evidence>
<dbReference type="InterPro" id="IPR029058">
    <property type="entry name" value="AB_hydrolase_fold"/>
</dbReference>
<evidence type="ECO:0000256" key="2">
    <source>
        <dbReference type="ARBA" id="ARBA00010701"/>
    </source>
</evidence>
<protein>
    <submittedName>
        <fullName evidence="7">Endothelial lipase</fullName>
    </submittedName>
</protein>
<keyword evidence="5" id="KW-0732">Signal</keyword>
<gene>
    <name evidence="7" type="primary">Lipg_0</name>
    <name evidence="7" type="ORF">Bhyg_14781</name>
</gene>
<dbReference type="SUPFAM" id="SSF53474">
    <property type="entry name" value="alpha/beta-Hydrolases"/>
    <property type="match status" value="1"/>
</dbReference>
<evidence type="ECO:0000313" key="8">
    <source>
        <dbReference type="Proteomes" id="UP001151699"/>
    </source>
</evidence>
<proteinExistence type="inferred from homology"/>
<dbReference type="InterPro" id="IPR000734">
    <property type="entry name" value="TAG_lipase"/>
</dbReference>
<organism evidence="7 8">
    <name type="scientific">Pseudolycoriella hygida</name>
    <dbReference type="NCBI Taxonomy" id="35572"/>
    <lineage>
        <taxon>Eukaryota</taxon>
        <taxon>Metazoa</taxon>
        <taxon>Ecdysozoa</taxon>
        <taxon>Arthropoda</taxon>
        <taxon>Hexapoda</taxon>
        <taxon>Insecta</taxon>
        <taxon>Pterygota</taxon>
        <taxon>Neoptera</taxon>
        <taxon>Endopterygota</taxon>
        <taxon>Diptera</taxon>
        <taxon>Nematocera</taxon>
        <taxon>Sciaroidea</taxon>
        <taxon>Sciaridae</taxon>
        <taxon>Pseudolycoriella</taxon>
    </lineage>
</organism>
<sequence length="300" mass="33473">MKLVAYALTFVVLCCITSSFVSSEGGLLQTVKLRFFHDNITSYADYDLNSSSLISHPKFELKRPTVIYIPGWNTNNTDSETFVHIITAYLQRNDHNILVLNYEKLSQEFYGFIVARIPKIGKRLALALRDLYSKGLDHSRIHMIGYSLGAPIAAEAGRALQNLSYIIPRITGLDPALPFYGNNMHAELNKNDAKFVDIIHTDAGVYGINRSVGHADFYPNGGRRPQPACGAVLWQKLSLLFGRCPHYVSAHFYGQSVASKEKIFVGINRFNSSDTAPMGFHCPTTASGDYDLRANWTTIN</sequence>
<comment type="similarity">
    <text evidence="2 4">Belongs to the AB hydrolase superfamily. Lipase family.</text>
</comment>
<evidence type="ECO:0000256" key="3">
    <source>
        <dbReference type="ARBA" id="ARBA00022525"/>
    </source>
</evidence>
<evidence type="ECO:0000256" key="1">
    <source>
        <dbReference type="ARBA" id="ARBA00004613"/>
    </source>
</evidence>
<dbReference type="GO" id="GO:0016298">
    <property type="term" value="F:lipase activity"/>
    <property type="evidence" value="ECO:0007669"/>
    <property type="project" value="InterPro"/>
</dbReference>
<dbReference type="InterPro" id="IPR013818">
    <property type="entry name" value="Lipase"/>
</dbReference>
<dbReference type="Gene3D" id="3.40.50.1820">
    <property type="entry name" value="alpha/beta hydrolase"/>
    <property type="match status" value="1"/>
</dbReference>
<comment type="caution">
    <text evidence="7">The sequence shown here is derived from an EMBL/GenBank/DDBJ whole genome shotgun (WGS) entry which is preliminary data.</text>
</comment>
<dbReference type="AlphaFoldDB" id="A0A9Q0RXT7"/>